<evidence type="ECO:0000256" key="5">
    <source>
        <dbReference type="SAM" id="MobiDB-lite"/>
    </source>
</evidence>
<organism evidence="6 7">
    <name type="scientific">Scomber scombrus</name>
    <name type="common">Atlantic mackerel</name>
    <name type="synonym">Scomber vernalis</name>
    <dbReference type="NCBI Taxonomy" id="13677"/>
    <lineage>
        <taxon>Eukaryota</taxon>
        <taxon>Metazoa</taxon>
        <taxon>Chordata</taxon>
        <taxon>Craniata</taxon>
        <taxon>Vertebrata</taxon>
        <taxon>Euteleostomi</taxon>
        <taxon>Actinopterygii</taxon>
        <taxon>Neopterygii</taxon>
        <taxon>Teleostei</taxon>
        <taxon>Neoteleostei</taxon>
        <taxon>Acanthomorphata</taxon>
        <taxon>Pelagiaria</taxon>
        <taxon>Scombriformes</taxon>
        <taxon>Scombridae</taxon>
        <taxon>Scomber</taxon>
    </lineage>
</organism>
<keyword evidence="3" id="KW-0325">Glycoprotein</keyword>
<keyword evidence="7" id="KW-1185">Reference proteome</keyword>
<dbReference type="EMBL" id="CAWUFR010001147">
    <property type="protein sequence ID" value="CAK6982946.1"/>
    <property type="molecule type" value="Genomic_DNA"/>
</dbReference>
<name>A0AAV1QFT8_SCOSC</name>
<comment type="caution">
    <text evidence="6">The sequence shown here is derived from an EMBL/GenBank/DDBJ whole genome shotgun (WGS) entry which is preliminary data.</text>
</comment>
<dbReference type="InterPro" id="IPR039005">
    <property type="entry name" value="CSPG_rpt"/>
</dbReference>
<keyword evidence="2" id="KW-0677">Repeat</keyword>
<evidence type="ECO:0000256" key="4">
    <source>
        <dbReference type="PROSITE-ProRule" id="PRU01201"/>
    </source>
</evidence>
<evidence type="ECO:0000313" key="6">
    <source>
        <dbReference type="EMBL" id="CAK6982946.1"/>
    </source>
</evidence>
<evidence type="ECO:0000256" key="2">
    <source>
        <dbReference type="ARBA" id="ARBA00022737"/>
    </source>
</evidence>
<keyword evidence="1" id="KW-0732">Signal</keyword>
<dbReference type="Pfam" id="PF16184">
    <property type="entry name" value="Cadherin_3"/>
    <property type="match status" value="1"/>
</dbReference>
<proteinExistence type="predicted"/>
<dbReference type="PANTHER" id="PTHR45739:SF1">
    <property type="entry name" value="EXTRACELLULAR MATRIX ORGANIZING PROTEIN FRAS1"/>
    <property type="match status" value="1"/>
</dbReference>
<reference evidence="6 7" key="1">
    <citation type="submission" date="2024-01" db="EMBL/GenBank/DDBJ databases">
        <authorList>
            <person name="Alioto T."/>
            <person name="Alioto T."/>
            <person name="Gomez Garrido J."/>
        </authorList>
    </citation>
    <scope>NUCLEOTIDE SEQUENCE [LARGE SCALE GENOMIC DNA]</scope>
</reference>
<evidence type="ECO:0000313" key="7">
    <source>
        <dbReference type="Proteomes" id="UP001314229"/>
    </source>
</evidence>
<accession>A0AAV1QFT8</accession>
<dbReference type="InterPro" id="IPR051561">
    <property type="entry name" value="FRAS1_ECM"/>
</dbReference>
<dbReference type="PANTHER" id="PTHR45739">
    <property type="entry name" value="MATRIX PROTEIN, PUTATIVE-RELATED"/>
    <property type="match status" value="1"/>
</dbReference>
<dbReference type="Proteomes" id="UP001314229">
    <property type="component" value="Unassembled WGS sequence"/>
</dbReference>
<evidence type="ECO:0000256" key="3">
    <source>
        <dbReference type="ARBA" id="ARBA00023180"/>
    </source>
</evidence>
<evidence type="ECO:0000256" key="1">
    <source>
        <dbReference type="ARBA" id="ARBA00022729"/>
    </source>
</evidence>
<gene>
    <name evidence="6" type="ORF">FSCOSCO3_A013968</name>
</gene>
<sequence>MPSDGPVDGWRPLLSDDRGFTSTSSFTQQDVNDGTVWYRHFGTASDSDSFQFQVSTETAPVVQSDAQTFTIGVLPQIPGFPQLAPDCDLQITALEDRVTE</sequence>
<protein>
    <submittedName>
        <fullName evidence="6">Extracellular matrix protein FRAS1 isoform X3</fullName>
    </submittedName>
</protein>
<feature type="region of interest" description="Disordered" evidence="5">
    <location>
        <begin position="1"/>
        <end position="26"/>
    </location>
</feature>
<dbReference type="GO" id="GO:0009653">
    <property type="term" value="P:anatomical structure morphogenesis"/>
    <property type="evidence" value="ECO:0007669"/>
    <property type="project" value="TreeGrafter"/>
</dbReference>
<dbReference type="AlphaFoldDB" id="A0AAV1QFT8"/>
<feature type="repeat" description="CSPG" evidence="4">
    <location>
        <begin position="1"/>
        <end position="55"/>
    </location>
</feature>
<feature type="non-terminal residue" evidence="6">
    <location>
        <position position="100"/>
    </location>
</feature>
<dbReference type="PROSITE" id="PS51854">
    <property type="entry name" value="CSPG"/>
    <property type="match status" value="1"/>
</dbReference>